<organism evidence="9 10">
    <name type="scientific">Marinobacter salinus</name>
    <dbReference type="NCBI Taxonomy" id="1874317"/>
    <lineage>
        <taxon>Bacteria</taxon>
        <taxon>Pseudomonadati</taxon>
        <taxon>Pseudomonadota</taxon>
        <taxon>Gammaproteobacteria</taxon>
        <taxon>Pseudomonadales</taxon>
        <taxon>Marinobacteraceae</taxon>
        <taxon>Marinobacter</taxon>
    </lineage>
</organism>
<reference evidence="9 10" key="1">
    <citation type="submission" date="2016-10" db="EMBL/GenBank/DDBJ databases">
        <title>Marinobacter salinus sp. nov., a moderately halophilic bacterium isolated from a tidal flat environment.</title>
        <authorList>
            <person name="Park S.-J."/>
        </authorList>
    </citation>
    <scope>NUCLEOTIDE SEQUENCE [LARGE SCALE GENOMIC DNA]</scope>
    <source>
        <strain evidence="9 10">Hb8</strain>
    </source>
</reference>
<dbReference type="OrthoDB" id="5739612at2"/>
<feature type="transmembrane region" description="Helical" evidence="8">
    <location>
        <begin position="73"/>
        <end position="92"/>
    </location>
</feature>
<accession>A0A1D9GH76</accession>
<keyword evidence="4 8" id="KW-1003">Cell membrane</keyword>
<dbReference type="Proteomes" id="UP000177445">
    <property type="component" value="Chromosome"/>
</dbReference>
<evidence type="ECO:0000256" key="5">
    <source>
        <dbReference type="ARBA" id="ARBA00022692"/>
    </source>
</evidence>
<comment type="similarity">
    <text evidence="2 8">Belongs to the 4-toluene sulfonate uptake permease (TSUP) (TC 2.A.102) family.</text>
</comment>
<feature type="transmembrane region" description="Helical" evidence="8">
    <location>
        <begin position="169"/>
        <end position="187"/>
    </location>
</feature>
<dbReference type="EMBL" id="CP017715">
    <property type="protein sequence ID" value="AOY86996.1"/>
    <property type="molecule type" value="Genomic_DNA"/>
</dbReference>
<proteinExistence type="inferred from homology"/>
<keyword evidence="6 8" id="KW-1133">Transmembrane helix</keyword>
<dbReference type="RefSeq" id="WP_070965160.1">
    <property type="nucleotide sequence ID" value="NZ_CP017715.1"/>
</dbReference>
<evidence type="ECO:0000256" key="8">
    <source>
        <dbReference type="RuleBase" id="RU363041"/>
    </source>
</evidence>
<dbReference type="AlphaFoldDB" id="A0A1D9GH76"/>
<name>A0A1D9GH76_9GAMM</name>
<feature type="transmembrane region" description="Helical" evidence="8">
    <location>
        <begin position="98"/>
        <end position="116"/>
    </location>
</feature>
<dbReference type="InterPro" id="IPR052017">
    <property type="entry name" value="TSUP"/>
</dbReference>
<keyword evidence="5 8" id="KW-0812">Transmembrane</keyword>
<protein>
    <recommendedName>
        <fullName evidence="8">Probable membrane transporter protein</fullName>
    </recommendedName>
</protein>
<evidence type="ECO:0000256" key="7">
    <source>
        <dbReference type="ARBA" id="ARBA00023136"/>
    </source>
</evidence>
<evidence type="ECO:0000256" key="4">
    <source>
        <dbReference type="ARBA" id="ARBA00022475"/>
    </source>
</evidence>
<dbReference type="GO" id="GO:0005886">
    <property type="term" value="C:plasma membrane"/>
    <property type="evidence" value="ECO:0007669"/>
    <property type="project" value="UniProtKB-SubCell"/>
</dbReference>
<dbReference type="PANTHER" id="PTHR30269:SF37">
    <property type="entry name" value="MEMBRANE TRANSPORTER PROTEIN"/>
    <property type="match status" value="1"/>
</dbReference>
<evidence type="ECO:0000256" key="1">
    <source>
        <dbReference type="ARBA" id="ARBA00004651"/>
    </source>
</evidence>
<evidence type="ECO:0000256" key="6">
    <source>
        <dbReference type="ARBA" id="ARBA00022989"/>
    </source>
</evidence>
<feature type="transmembrane region" description="Helical" evidence="8">
    <location>
        <begin position="225"/>
        <end position="245"/>
    </location>
</feature>
<dbReference type="STRING" id="1874317.BKP64_01715"/>
<sequence>MIAPDLLMLFLAATVFFASLVRTATGFGFALLAVPMMGLVLEPTSAVGISVIFQIVSGVPIAVQGLSRDEWYYALKLVGVALIGLFPGLIVLLVLPPVFARAMLVASVLLALIFIARRVAFKAKLSFSQWAGIGLCAGFMQGVAGASGPPILAALHADVSIGIASKRRIMALFFVFAGLLAIPPIMLNFPEELLEWKFLGALFLAMLIGIAAGQQLFSRMDANHFHRATVVLLVVSLGLACYPLIRDLGHLTGILIE</sequence>
<dbReference type="KEGG" id="msq:BKP64_01715"/>
<feature type="transmembrane region" description="Helical" evidence="8">
    <location>
        <begin position="193"/>
        <end position="213"/>
    </location>
</feature>
<evidence type="ECO:0000256" key="3">
    <source>
        <dbReference type="ARBA" id="ARBA00022448"/>
    </source>
</evidence>
<evidence type="ECO:0000256" key="2">
    <source>
        <dbReference type="ARBA" id="ARBA00009142"/>
    </source>
</evidence>
<dbReference type="PANTHER" id="PTHR30269">
    <property type="entry name" value="TRANSMEMBRANE PROTEIN YFCA"/>
    <property type="match status" value="1"/>
</dbReference>
<dbReference type="Pfam" id="PF01925">
    <property type="entry name" value="TauE"/>
    <property type="match status" value="1"/>
</dbReference>
<evidence type="ECO:0000313" key="9">
    <source>
        <dbReference type="EMBL" id="AOY86996.1"/>
    </source>
</evidence>
<comment type="subcellular location">
    <subcellularLocation>
        <location evidence="1 8">Cell membrane</location>
        <topology evidence="1 8">Multi-pass membrane protein</topology>
    </subcellularLocation>
</comment>
<feature type="transmembrane region" description="Helical" evidence="8">
    <location>
        <begin position="47"/>
        <end position="66"/>
    </location>
</feature>
<keyword evidence="7 8" id="KW-0472">Membrane</keyword>
<dbReference type="InterPro" id="IPR002781">
    <property type="entry name" value="TM_pro_TauE-like"/>
</dbReference>
<keyword evidence="10" id="KW-1185">Reference proteome</keyword>
<keyword evidence="3" id="KW-0813">Transport</keyword>
<evidence type="ECO:0000313" key="10">
    <source>
        <dbReference type="Proteomes" id="UP000177445"/>
    </source>
</evidence>
<gene>
    <name evidence="9" type="ORF">BKP64_01715</name>
</gene>